<dbReference type="InterPro" id="IPR052534">
    <property type="entry name" value="Extracell_DNA_Util/SecSys_Comp"/>
</dbReference>
<evidence type="ECO:0000256" key="1">
    <source>
        <dbReference type="SAM" id="Coils"/>
    </source>
</evidence>
<dbReference type="Proteomes" id="UP001324634">
    <property type="component" value="Chromosome"/>
</dbReference>
<proteinExistence type="predicted"/>
<dbReference type="RefSeq" id="WP_321396197.1">
    <property type="nucleotide sequence ID" value="NZ_CP139487.1"/>
</dbReference>
<dbReference type="AlphaFoldDB" id="A0AAX4HQP1"/>
<dbReference type="Pfam" id="PF05137">
    <property type="entry name" value="PilN"/>
    <property type="match status" value="1"/>
</dbReference>
<gene>
    <name evidence="2" type="ORF">SOO65_02130</name>
</gene>
<evidence type="ECO:0000313" key="3">
    <source>
        <dbReference type="Proteomes" id="UP001324634"/>
    </source>
</evidence>
<evidence type="ECO:0000313" key="2">
    <source>
        <dbReference type="EMBL" id="WPU65537.1"/>
    </source>
</evidence>
<organism evidence="2 3">
    <name type="scientific">Peredibacter starrii</name>
    <dbReference type="NCBI Taxonomy" id="28202"/>
    <lineage>
        <taxon>Bacteria</taxon>
        <taxon>Pseudomonadati</taxon>
        <taxon>Bdellovibrionota</taxon>
        <taxon>Bacteriovoracia</taxon>
        <taxon>Bacteriovoracales</taxon>
        <taxon>Bacteriovoracaceae</taxon>
        <taxon>Peredibacter</taxon>
    </lineage>
</organism>
<name>A0AAX4HQP1_9BACT</name>
<reference evidence="2 3" key="1">
    <citation type="submission" date="2023-11" db="EMBL/GenBank/DDBJ databases">
        <title>Peredibacter starrii A3.12.</title>
        <authorList>
            <person name="Mitchell R.J."/>
        </authorList>
    </citation>
    <scope>NUCLEOTIDE SEQUENCE [LARGE SCALE GENOMIC DNA]</scope>
    <source>
        <strain evidence="2 3">A3.12</strain>
    </source>
</reference>
<accession>A0AAX4HQP1</accession>
<keyword evidence="1" id="KW-0175">Coiled coil</keyword>
<dbReference type="PANTHER" id="PTHR40278">
    <property type="entry name" value="DNA UTILIZATION PROTEIN HOFN"/>
    <property type="match status" value="1"/>
</dbReference>
<keyword evidence="3" id="KW-1185">Reference proteome</keyword>
<dbReference type="PANTHER" id="PTHR40278:SF1">
    <property type="entry name" value="DNA UTILIZATION PROTEIN HOFN"/>
    <property type="match status" value="1"/>
</dbReference>
<feature type="coiled-coil region" evidence="1">
    <location>
        <begin position="46"/>
        <end position="104"/>
    </location>
</feature>
<dbReference type="EMBL" id="CP139487">
    <property type="protein sequence ID" value="WPU65537.1"/>
    <property type="molecule type" value="Genomic_DNA"/>
</dbReference>
<sequence>MIKINLSNEKKQVDLANVGGFDFSKVKIKPLLLVMVLVYLPDVLLAPILEEQKEAANQELSTKQAKLNSLKRKVAASKDMDKQIKELKAQEENLGKKLLAVKQAISEKRNPSNILLYIAKNIPAELWIKSLTIDQDKMTIKGEALDYTSIGNFVNSLRSSIFIKDANISETNSTVRADKRRIETFEVVFGIARFDQ</sequence>
<protein>
    <submittedName>
        <fullName evidence="2">PilN domain-containing protein</fullName>
    </submittedName>
</protein>
<dbReference type="InterPro" id="IPR007813">
    <property type="entry name" value="PilN"/>
</dbReference>
<dbReference type="KEGG" id="psti:SOO65_02130"/>